<dbReference type="PROSITE" id="PS51152">
    <property type="entry name" value="NFYA_HAP2_2"/>
    <property type="match status" value="1"/>
</dbReference>
<keyword evidence="5 6" id="KW-0539">Nucleus</keyword>
<dbReference type="InterPro" id="IPR001289">
    <property type="entry name" value="NFYA"/>
</dbReference>
<evidence type="ECO:0000256" key="4">
    <source>
        <dbReference type="ARBA" id="ARBA00023163"/>
    </source>
</evidence>
<evidence type="ECO:0000256" key="6">
    <source>
        <dbReference type="RuleBase" id="RU367155"/>
    </source>
</evidence>
<sequence length="326" mass="36197">MQGSKKEPDISTAKSTSDSGQSCQTWWSPTESHYQESYLSKNSALKMGLPSQRHQSVKLLDFSFQDQDSCSTQSTGQSYARASSTGENNLNPQRLDFTHSGVTVSHDKHEEGNDKFNSMGTQNYFLPHLQVDYNRSSPQLAIPFPDQYYNGVLSAYGPQTVVMGVMPARVPLPLDLSTSEPIYVNPKQYHGILRRRQHRAKLEARNRLARNRKPYLHESRHQHALKRARGSGGRFLNTKKLQESKPASTADGQNFLGSVSHHLGGNRSESEVHQRAYNRKGTSTASGSDVTSNSTGDDIYHPPEFSFSSYSSRIGGLMHGGGGNYV</sequence>
<comment type="function">
    <text evidence="6">Component of the sequence-specific heterotrimeric transcription factor (NF-Y) which specifically recognizes a 5'-CCAAT-3' box motif found in the promoters of its target genes.</text>
</comment>
<evidence type="ECO:0000313" key="8">
    <source>
        <dbReference type="EMBL" id="AUS89426.1"/>
    </source>
</evidence>
<dbReference type="GO" id="GO:0003700">
    <property type="term" value="F:DNA-binding transcription factor activity"/>
    <property type="evidence" value="ECO:0007669"/>
    <property type="project" value="UniProtKB-UniRule"/>
</dbReference>
<dbReference type="PRINTS" id="PR00616">
    <property type="entry name" value="CCAATSUBUNTB"/>
</dbReference>
<dbReference type="SMART" id="SM00521">
    <property type="entry name" value="CBF"/>
    <property type="match status" value="1"/>
</dbReference>
<name>A0A2I7ZAT7_SESPO</name>
<feature type="region of interest" description="Disordered" evidence="7">
    <location>
        <begin position="217"/>
        <end position="236"/>
    </location>
</feature>
<dbReference type="GO" id="GO:0005634">
    <property type="term" value="C:nucleus"/>
    <property type="evidence" value="ECO:0007669"/>
    <property type="project" value="UniProtKB-SubCell"/>
</dbReference>
<evidence type="ECO:0000256" key="2">
    <source>
        <dbReference type="ARBA" id="ARBA00023015"/>
    </source>
</evidence>
<evidence type="ECO:0000256" key="7">
    <source>
        <dbReference type="SAM" id="MobiDB-lite"/>
    </source>
</evidence>
<evidence type="ECO:0000256" key="1">
    <source>
        <dbReference type="ARBA" id="ARBA00004123"/>
    </source>
</evidence>
<evidence type="ECO:0000256" key="5">
    <source>
        <dbReference type="ARBA" id="ARBA00023242"/>
    </source>
</evidence>
<reference evidence="8" key="1">
    <citation type="submission" date="2017-01" db="EMBL/GenBank/DDBJ databases">
        <title>Integrating RNA transcriptome wide and microRNA analyses for the identification of molecular regulators associated with high salt tolerance in Sesuvium portulacastrum (L.).</title>
        <authorList>
            <person name="Nikalje G.C."/>
            <person name="Srivastava A.K."/>
            <person name="Sablok G."/>
            <person name="Nikam T.D."/>
            <person name="Suprasanna P."/>
        </authorList>
    </citation>
    <scope>NUCLEOTIDE SEQUENCE</scope>
</reference>
<feature type="region of interest" description="Disordered" evidence="7">
    <location>
        <begin position="1"/>
        <end position="26"/>
    </location>
</feature>
<organism evidence="8">
    <name type="scientific">Sesuvium portulacastrum</name>
    <name type="common">Shoreline sea purslane</name>
    <name type="synonym">Portulaca portulacastrum</name>
    <dbReference type="NCBI Taxonomy" id="221166"/>
    <lineage>
        <taxon>Eukaryota</taxon>
        <taxon>Viridiplantae</taxon>
        <taxon>Streptophyta</taxon>
        <taxon>Embryophyta</taxon>
        <taxon>Tracheophyta</taxon>
        <taxon>Spermatophyta</taxon>
        <taxon>Magnoliopsida</taxon>
        <taxon>eudicotyledons</taxon>
        <taxon>Gunneridae</taxon>
        <taxon>Pentapetalae</taxon>
        <taxon>Caryophyllales</taxon>
        <taxon>Aizoaceae</taxon>
        <taxon>Sesuvium</taxon>
    </lineage>
</organism>
<dbReference type="EMBL" id="KY434026">
    <property type="protein sequence ID" value="AUS89426.1"/>
    <property type="molecule type" value="mRNA"/>
</dbReference>
<feature type="compositionally biased region" description="Polar residues" evidence="7">
    <location>
        <begin position="245"/>
        <end position="257"/>
    </location>
</feature>
<dbReference type="GO" id="GO:0003677">
    <property type="term" value="F:DNA binding"/>
    <property type="evidence" value="ECO:0007669"/>
    <property type="project" value="UniProtKB-KW"/>
</dbReference>
<comment type="subcellular location">
    <subcellularLocation>
        <location evidence="1 6">Nucleus</location>
    </subcellularLocation>
</comment>
<dbReference type="AlphaFoldDB" id="A0A2I7ZAT7"/>
<accession>A0A2I7ZAT7</accession>
<proteinExistence type="evidence at transcript level"/>
<feature type="region of interest" description="Disordered" evidence="7">
    <location>
        <begin position="242"/>
        <end position="303"/>
    </location>
</feature>
<keyword evidence="4 6" id="KW-0804">Transcription</keyword>
<feature type="region of interest" description="Disordered" evidence="7">
    <location>
        <begin position="71"/>
        <end position="95"/>
    </location>
</feature>
<keyword evidence="3 6" id="KW-0238">DNA-binding</keyword>
<evidence type="ECO:0000256" key="3">
    <source>
        <dbReference type="ARBA" id="ARBA00023125"/>
    </source>
</evidence>
<dbReference type="Gene3D" id="6.10.250.2430">
    <property type="match status" value="1"/>
</dbReference>
<feature type="compositionally biased region" description="Polar residues" evidence="7">
    <location>
        <begin position="12"/>
        <end position="26"/>
    </location>
</feature>
<keyword evidence="2 6" id="KW-0805">Transcription regulation</keyword>
<feature type="compositionally biased region" description="Polar residues" evidence="7">
    <location>
        <begin position="71"/>
        <end position="92"/>
    </location>
</feature>
<protein>
    <recommendedName>
        <fullName evidence="6">Nuclear transcription factor Y subunit</fullName>
    </recommendedName>
</protein>
<feature type="compositionally biased region" description="Polar residues" evidence="7">
    <location>
        <begin position="280"/>
        <end position="296"/>
    </location>
</feature>
<comment type="subunit">
    <text evidence="6">Heterotrimer.</text>
</comment>
<dbReference type="PANTHER" id="PTHR12632">
    <property type="entry name" value="TRANSCRIPTION FACTOR NF-Y ALPHA-RELATED"/>
    <property type="match status" value="1"/>
</dbReference>
<dbReference type="Pfam" id="PF02045">
    <property type="entry name" value="CBFB_NFYA"/>
    <property type="match status" value="1"/>
</dbReference>
<comment type="similarity">
    <text evidence="6">Belongs to the NFYA/HAP2 subunit family.</text>
</comment>